<feature type="region of interest" description="Disordered" evidence="1">
    <location>
        <begin position="1"/>
        <end position="36"/>
    </location>
</feature>
<dbReference type="RefSeq" id="XP_030424505.1">
    <property type="nucleotide sequence ID" value="XM_030568645.1"/>
</dbReference>
<dbReference type="Pfam" id="PF00128">
    <property type="entry name" value="Alpha-amylase"/>
    <property type="match status" value="1"/>
</dbReference>
<feature type="compositionally biased region" description="Basic and acidic residues" evidence="1">
    <location>
        <begin position="7"/>
        <end position="21"/>
    </location>
</feature>
<dbReference type="GO" id="GO:1990184">
    <property type="term" value="C:amino acid transport complex"/>
    <property type="evidence" value="ECO:0007669"/>
    <property type="project" value="Ensembl"/>
</dbReference>
<dbReference type="GO" id="GO:1902024">
    <property type="term" value="P:L-histidine transport"/>
    <property type="evidence" value="ECO:0007669"/>
    <property type="project" value="Ensembl"/>
</dbReference>
<reference evidence="4" key="2">
    <citation type="submission" date="2025-08" db="UniProtKB">
        <authorList>
            <consortium name="Ensembl"/>
        </authorList>
    </citation>
    <scope>IDENTIFICATION</scope>
</reference>
<dbReference type="AlphaFoldDB" id="A0A8C4Y7N6"/>
<evidence type="ECO:0000313" key="5">
    <source>
        <dbReference type="Proteomes" id="UP000694390"/>
    </source>
</evidence>
<dbReference type="GO" id="GO:0070327">
    <property type="term" value="P:thyroid hormone transport"/>
    <property type="evidence" value="ECO:0007669"/>
    <property type="project" value="Ensembl"/>
</dbReference>
<dbReference type="InterPro" id="IPR017853">
    <property type="entry name" value="GH"/>
</dbReference>
<dbReference type="GO" id="GO:0015173">
    <property type="term" value="F:aromatic amino acid transmembrane transporter activity"/>
    <property type="evidence" value="ECO:0007669"/>
    <property type="project" value="Ensembl"/>
</dbReference>
<dbReference type="GeneID" id="115654405"/>
<dbReference type="Ensembl" id="ENSGEVT00005022367.1">
    <property type="protein sequence ID" value="ENSGEVP00005021299.1"/>
    <property type="gene ID" value="ENSGEVG00005015132.1"/>
</dbReference>
<keyword evidence="5" id="KW-1185">Reference proteome</keyword>
<dbReference type="GO" id="GO:0005654">
    <property type="term" value="C:nucleoplasm"/>
    <property type="evidence" value="ECO:0007669"/>
    <property type="project" value="Ensembl"/>
</dbReference>
<dbReference type="RefSeq" id="XP_030424501.1">
    <property type="nucleotide sequence ID" value="XM_030568641.1"/>
</dbReference>
<dbReference type="GO" id="GO:0003725">
    <property type="term" value="F:double-stranded RNA binding"/>
    <property type="evidence" value="ECO:0007669"/>
    <property type="project" value="Ensembl"/>
</dbReference>
<feature type="transmembrane region" description="Helical" evidence="2">
    <location>
        <begin position="79"/>
        <end position="101"/>
    </location>
</feature>
<keyword evidence="2" id="KW-0472">Membrane</keyword>
<dbReference type="GO" id="GO:0015827">
    <property type="term" value="P:tryptophan transport"/>
    <property type="evidence" value="ECO:0007669"/>
    <property type="project" value="Ensembl"/>
</dbReference>
<dbReference type="GO" id="GO:0140272">
    <property type="term" value="F:exogenous protein binding"/>
    <property type="evidence" value="ECO:0007669"/>
    <property type="project" value="Ensembl"/>
</dbReference>
<sequence length="543" mass="59846">MSQDAEVDMKEVELNEMEPEKQPMAGSPASGSLGEKNGMVKVKVPEEDGEADAGTKFTGLSKEELLQVAGTPGWVRTRWALLILFWLGWLGMLAGAIVIIVQAPRCKELPPQEWWHKGGIYRIHALEAFQDSDADGVGDLAGMEQRIDYLSSLKVKGLVIGPIHVNTPDKLASTDLREVDPRFGTKETFTKLLEAAKKKSLKVILDLTPNYRGQMPWFSQETLRSSDFQSKMKVALEFWLEFGVAGIQMEEVEKLNDSQLLVEWKNLTSQYSSDGNARVLIAGTGQQDSWQIFSLLNETSADLLVSPYLVGLGQEPSGEKVENAIREYIQASGEKWPSWSVGGPRTGHMASLVKERLLRLYHMLLFTLPGTPFTNYGDEIGLQELPGQSSAPRMLWNDSANFGFSSKSLSQGVGGGGGGGSSSSSITVKAQSEDRSSLLSLFRHLSELRGKERSLLHGEFMMLPRVVPDVCIYLRSWDQNKRFLVVLNLAGNSSSVPISHSLLPPEATVELSTDPQRQEGQLALKDLTLKPSEGLLLHFPYVA</sequence>
<dbReference type="GO" id="GO:0005975">
    <property type="term" value="P:carbohydrate metabolic process"/>
    <property type="evidence" value="ECO:0007669"/>
    <property type="project" value="InterPro"/>
</dbReference>
<keyword evidence="2" id="KW-1133">Transmembrane helix</keyword>
<evidence type="ECO:0000313" key="4">
    <source>
        <dbReference type="Ensembl" id="ENSGEVP00005021299.1"/>
    </source>
</evidence>
<dbReference type="GO" id="GO:0015180">
    <property type="term" value="F:L-alanine transmembrane transporter activity"/>
    <property type="evidence" value="ECO:0007669"/>
    <property type="project" value="Ensembl"/>
</dbReference>
<dbReference type="GO" id="GO:1904273">
    <property type="term" value="P:L-alanine import across plasma membrane"/>
    <property type="evidence" value="ECO:0007669"/>
    <property type="project" value="Ensembl"/>
</dbReference>
<dbReference type="CTD" id="6520"/>
<keyword evidence="2" id="KW-0812">Transmembrane</keyword>
<dbReference type="Pfam" id="PF16028">
    <property type="entry name" value="SLC3A2_N"/>
    <property type="match status" value="1"/>
</dbReference>
<dbReference type="GO" id="GO:0015818">
    <property type="term" value="P:isoleucine transport"/>
    <property type="evidence" value="ECO:0007669"/>
    <property type="project" value="Ensembl"/>
</dbReference>
<dbReference type="SMART" id="SM00642">
    <property type="entry name" value="Aamy"/>
    <property type="match status" value="1"/>
</dbReference>
<dbReference type="GO" id="GO:0043330">
    <property type="term" value="P:response to exogenous dsRNA"/>
    <property type="evidence" value="ECO:0007669"/>
    <property type="project" value="Ensembl"/>
</dbReference>
<dbReference type="GO" id="GO:0046982">
    <property type="term" value="F:protein heterodimerization activity"/>
    <property type="evidence" value="ECO:0007669"/>
    <property type="project" value="Ensembl"/>
</dbReference>
<dbReference type="InterPro" id="IPR013780">
    <property type="entry name" value="Glyco_hydro_b"/>
</dbReference>
<organism evidence="4 5">
    <name type="scientific">Gopherus evgoodei</name>
    <name type="common">Goodes thornscrub tortoise</name>
    <dbReference type="NCBI Taxonomy" id="1825980"/>
    <lineage>
        <taxon>Eukaryota</taxon>
        <taxon>Metazoa</taxon>
        <taxon>Chordata</taxon>
        <taxon>Craniata</taxon>
        <taxon>Vertebrata</taxon>
        <taxon>Euteleostomi</taxon>
        <taxon>Archelosauria</taxon>
        <taxon>Testudinata</taxon>
        <taxon>Testudines</taxon>
        <taxon>Cryptodira</taxon>
        <taxon>Durocryptodira</taxon>
        <taxon>Testudinoidea</taxon>
        <taxon>Testudinidae</taxon>
        <taxon>Gopherus</taxon>
    </lineage>
</organism>
<proteinExistence type="predicted"/>
<feature type="domain" description="Glycosyl hydrolase family 13 catalytic" evidence="3">
    <location>
        <begin position="126"/>
        <end position="435"/>
    </location>
</feature>
<protein>
    <submittedName>
        <fullName evidence="4">Solute carrier family 3 member 2</fullName>
    </submittedName>
</protein>
<reference evidence="4" key="1">
    <citation type="submission" date="2019-06" db="EMBL/GenBank/DDBJ databases">
        <title>G10K-VGP Goodes thornscrub tortoise genome, primary haplotype.</title>
        <authorList>
            <person name="Murphy B."/>
            <person name="Edwards T."/>
            <person name="Rhie A."/>
            <person name="Koren S."/>
            <person name="Phillippy A."/>
            <person name="Fedrigo O."/>
            <person name="Haase B."/>
            <person name="Mountcastle J."/>
            <person name="Lewin H."/>
            <person name="Damas J."/>
            <person name="Howe K."/>
            <person name="Formenti G."/>
            <person name="Myers G."/>
            <person name="Durbin R."/>
            <person name="Jarvis E.D."/>
        </authorList>
    </citation>
    <scope>NUCLEOTIDE SEQUENCE [LARGE SCALE GENOMIC DNA]</scope>
</reference>
<dbReference type="GO" id="GO:0015190">
    <property type="term" value="F:L-leucine transmembrane transporter activity"/>
    <property type="evidence" value="ECO:0007669"/>
    <property type="project" value="Ensembl"/>
</dbReference>
<dbReference type="GO" id="GO:0015824">
    <property type="term" value="P:proline transport"/>
    <property type="evidence" value="ECO:0007669"/>
    <property type="project" value="Ensembl"/>
</dbReference>
<evidence type="ECO:0000259" key="3">
    <source>
        <dbReference type="SMART" id="SM00642"/>
    </source>
</evidence>
<accession>A0A8C4Y7N6</accession>
<dbReference type="GO" id="GO:0015821">
    <property type="term" value="P:methionine transport"/>
    <property type="evidence" value="ECO:0007669"/>
    <property type="project" value="Ensembl"/>
</dbReference>
<dbReference type="GO" id="GO:0009986">
    <property type="term" value="C:cell surface"/>
    <property type="evidence" value="ECO:0007669"/>
    <property type="project" value="Ensembl"/>
</dbReference>
<dbReference type="SUPFAM" id="SSF51011">
    <property type="entry name" value="Glycosyl hydrolase domain"/>
    <property type="match status" value="1"/>
</dbReference>
<dbReference type="RefSeq" id="XP_030424504.1">
    <property type="nucleotide sequence ID" value="XM_030568644.1"/>
</dbReference>
<dbReference type="GO" id="GO:0016323">
    <property type="term" value="C:basolateral plasma membrane"/>
    <property type="evidence" value="ECO:0007669"/>
    <property type="project" value="Ensembl"/>
</dbReference>
<dbReference type="InterPro" id="IPR031984">
    <property type="entry name" value="SLC3A2_N"/>
</dbReference>
<dbReference type="GO" id="GO:0046718">
    <property type="term" value="P:symbiont entry into host cell"/>
    <property type="evidence" value="ECO:0007669"/>
    <property type="project" value="Ensembl"/>
</dbReference>
<dbReference type="GO" id="GO:0015823">
    <property type="term" value="P:phenylalanine transport"/>
    <property type="evidence" value="ECO:0007669"/>
    <property type="project" value="Ensembl"/>
</dbReference>
<dbReference type="PANTHER" id="PTHR46673">
    <property type="entry name" value="4F2 CELL-SURFACE ANTIGEN HEAVY CHAIN"/>
    <property type="match status" value="1"/>
</dbReference>
<dbReference type="PANTHER" id="PTHR46673:SF1">
    <property type="entry name" value="4F2 CELL-SURFACE ANTIGEN HEAVY CHAIN"/>
    <property type="match status" value="1"/>
</dbReference>
<dbReference type="RefSeq" id="XP_030424502.1">
    <property type="nucleotide sequence ID" value="XM_030568642.1"/>
</dbReference>
<dbReference type="GO" id="GO:0015829">
    <property type="term" value="P:valine transport"/>
    <property type="evidence" value="ECO:0007669"/>
    <property type="project" value="Ensembl"/>
</dbReference>
<dbReference type="GO" id="GO:0015828">
    <property type="term" value="P:tyrosine transport"/>
    <property type="evidence" value="ECO:0007669"/>
    <property type="project" value="Ensembl"/>
</dbReference>
<dbReference type="GO" id="GO:0016324">
    <property type="term" value="C:apical plasma membrane"/>
    <property type="evidence" value="ECO:0007669"/>
    <property type="project" value="Ensembl"/>
</dbReference>
<dbReference type="InterPro" id="IPR042280">
    <property type="entry name" value="SLC3A2"/>
</dbReference>
<dbReference type="SUPFAM" id="SSF51445">
    <property type="entry name" value="(Trans)glycosidases"/>
    <property type="match status" value="1"/>
</dbReference>
<dbReference type="GO" id="GO:1903801">
    <property type="term" value="P:L-leucine import across plasma membrane"/>
    <property type="evidence" value="ECO:0007669"/>
    <property type="project" value="Ensembl"/>
</dbReference>
<gene>
    <name evidence="4" type="primary">SLC3A2</name>
</gene>
<dbReference type="OrthoDB" id="1740265at2759"/>
<evidence type="ECO:0000256" key="1">
    <source>
        <dbReference type="SAM" id="MobiDB-lite"/>
    </source>
</evidence>
<dbReference type="InterPro" id="IPR006047">
    <property type="entry name" value="GH13_cat_dom"/>
</dbReference>
<dbReference type="Gene3D" id="2.60.40.1180">
    <property type="entry name" value="Golgi alpha-mannosidase II"/>
    <property type="match status" value="1"/>
</dbReference>
<evidence type="ECO:0000256" key="2">
    <source>
        <dbReference type="SAM" id="Phobius"/>
    </source>
</evidence>
<dbReference type="Gene3D" id="3.20.20.80">
    <property type="entry name" value="Glycosidases"/>
    <property type="match status" value="1"/>
</dbReference>
<reference evidence="4" key="3">
    <citation type="submission" date="2025-09" db="UniProtKB">
        <authorList>
            <consortium name="Ensembl"/>
        </authorList>
    </citation>
    <scope>IDENTIFICATION</scope>
</reference>
<name>A0A8C4Y7N6_9SAUR</name>
<dbReference type="Proteomes" id="UP000694390">
    <property type="component" value="Chromosome 7"/>
</dbReference>
<dbReference type="GeneTree" id="ENSGT00940000156646"/>